<proteinExistence type="predicted"/>
<evidence type="ECO:0000256" key="1">
    <source>
        <dbReference type="SAM" id="MobiDB-lite"/>
    </source>
</evidence>
<dbReference type="PhylomeDB" id="A0A0G4FHH8"/>
<sequence length="1381" mass="151637">MALHARYGHQNFDDLKETLAAEGIDVDEDCRRWVSACPLCQLKNMITPRIHKRSEKLSADWRPIKETVWIVDIWFFKDLLAKAETGGFGMMVVLYEPGAGFSLAHPAKEKDEASLIDCTHYFAYWLGRPHLVCMDGEKAEAGASFQSWFRGDGSPGLHPIEYCQGPPYVGKGLQALVEHCIRSNWEGVALLMSDPNHRFPLAVIHLVAMGERWGYSCTFHRTVGGIPFTLTFRRAPPGWRVGDTVVVSMPSLGTELCGVIVQFLAPLMHDVVAVLYRHKEKNVQKERFTVLQVHPEHLQTVPDNLRLWGGPRFDQDGTILLAPAGGDQEDPRLWKTSARQEGGTGARYRRRAGRSDLGHRGFPLALPGTSPVGRYEGLQRGTQWPARKFSFQLADEGEGVVGLREAPRLTHLREGHQEISSTEAQASASSSSSSALPSSPALPSALPPSLPPPALAEPSDPSSAQAEASVREAEAADARAWSLSPAVSNRASVDSGESPLPDFVPLSSSMKGTILDPSGPGVLQTPGTVRQHNRAPSRGRRVKDPGPVFCDEKGNRLLGVDGELLGYNWKMERPVFITYRRGVYNAWTYRFALMLYPDLEEIIQGEVLDTLKNYLAPRLTTGVKGDSWRSGSATRTQEEIQEARGVFPGDMGFDLEEESLKKIMSQDQGVYLHSPPQPRRIEIPEGWTTSMSLQVSIAPDAAGGKRRGRYYMHTALSYLDRPKQEWIEANRELRETDGLSRIEPPGAEYAYWTPLEGKFWTVGLSMAVGFPERYYGYKRIEFQNYVHPSSYDPDPMAASIRVYTEGGDRMMEHFQDVFRGTESNEDEKAWCLVCEMCYQVKCMFHRSKHHDDRSRPIMFEREDPTVEVVPPKDPRDRVNKNEVGRGDRAWEELSDASVAKTGRDRRGGEGSPRARVLGAEDEENDEDTFASESLLWGRTSGSDPDDGDDGGDPLDGDRGQGDPFPDDSLHDLPPEGCSGGDWGRGTDDKGSGDGGGDVPPGSSQALHHDISVRERACLHLSARRRPRRLSVRRILSGDDGDDERRAESSAERGRGDESEPEDRPIDPSAHPGGADRSWFEQGTPIQERRVLFSAVLEFSSYDCQPMEAHPMKGAVVQRDNRRKLVALHSKARRSYGWADLAPDLSVRDPLAFKVKEIRDGRVKRSSIKHVFDIRGGRVPEEAVCMIDDPVQLREVGVCKLPEEERVGGAKGAADAVSAGPSASSSSSAVPSSSVIPVVPPIEGESRIVPEAAESQPGVPLNAGGEERAEDHGGPPAAERASDKGNEVGGVEPLGPIAENVETDEEPPSMVASTDRDGYVSEVSLSTFEASGLGSGSDSSSSDDEWGILGGGKLPRAGEGPAVRQNPPKEEVEEMNKVDEVL</sequence>
<dbReference type="EMBL" id="CDMZ01000353">
    <property type="protein sequence ID" value="CEM12464.1"/>
    <property type="molecule type" value="Genomic_DNA"/>
</dbReference>
<feature type="compositionally biased region" description="Acidic residues" evidence="1">
    <location>
        <begin position="943"/>
        <end position="954"/>
    </location>
</feature>
<feature type="compositionally biased region" description="Acidic residues" evidence="1">
    <location>
        <begin position="919"/>
        <end position="929"/>
    </location>
</feature>
<feature type="region of interest" description="Disordered" evidence="1">
    <location>
        <begin position="1328"/>
        <end position="1381"/>
    </location>
</feature>
<evidence type="ECO:0000313" key="2">
    <source>
        <dbReference type="EMBL" id="CEM12464.1"/>
    </source>
</evidence>
<feature type="region of interest" description="Disordered" evidence="1">
    <location>
        <begin position="1211"/>
        <end position="1236"/>
    </location>
</feature>
<feature type="region of interest" description="Disordered" evidence="1">
    <location>
        <begin position="519"/>
        <end position="548"/>
    </location>
</feature>
<protein>
    <submittedName>
        <fullName evidence="2">Uncharacterized protein</fullName>
    </submittedName>
</protein>
<feature type="region of interest" description="Disordered" evidence="1">
    <location>
        <begin position="1031"/>
        <end position="1079"/>
    </location>
</feature>
<feature type="region of interest" description="Disordered" evidence="1">
    <location>
        <begin position="855"/>
        <end position="1010"/>
    </location>
</feature>
<feature type="compositionally biased region" description="Basic and acidic residues" evidence="1">
    <location>
        <begin position="855"/>
        <end position="891"/>
    </location>
</feature>
<dbReference type="VEuPathDB" id="CryptoDB:Cvel_16877"/>
<reference evidence="2" key="1">
    <citation type="submission" date="2014-11" db="EMBL/GenBank/DDBJ databases">
        <authorList>
            <person name="Otto D Thomas"/>
            <person name="Naeem Raeece"/>
        </authorList>
    </citation>
    <scope>NUCLEOTIDE SEQUENCE</scope>
</reference>
<feature type="compositionally biased region" description="Low complexity" evidence="1">
    <location>
        <begin position="426"/>
        <end position="444"/>
    </location>
</feature>
<feature type="compositionally biased region" description="Pro residues" evidence="1">
    <location>
        <begin position="445"/>
        <end position="455"/>
    </location>
</feature>
<name>A0A0G4FHH8_9ALVE</name>
<feature type="compositionally biased region" description="Low complexity" evidence="1">
    <location>
        <begin position="1215"/>
        <end position="1236"/>
    </location>
</feature>
<feature type="compositionally biased region" description="Basic and acidic residues" evidence="1">
    <location>
        <begin position="1366"/>
        <end position="1381"/>
    </location>
</feature>
<feature type="region of interest" description="Disordered" evidence="1">
    <location>
        <begin position="1248"/>
        <end position="1315"/>
    </location>
</feature>
<feature type="region of interest" description="Disordered" evidence="1">
    <location>
        <begin position="416"/>
        <end position="502"/>
    </location>
</feature>
<feature type="compositionally biased region" description="Basic and acidic residues" evidence="1">
    <location>
        <begin position="1042"/>
        <end position="1065"/>
    </location>
</feature>
<feature type="compositionally biased region" description="Basic residues" evidence="1">
    <location>
        <begin position="531"/>
        <end position="541"/>
    </location>
</feature>
<accession>A0A0G4FHH8</accession>
<gene>
    <name evidence="2" type="ORF">Cvel_16877</name>
</gene>
<organism evidence="2">
    <name type="scientific">Chromera velia CCMP2878</name>
    <dbReference type="NCBI Taxonomy" id="1169474"/>
    <lineage>
        <taxon>Eukaryota</taxon>
        <taxon>Sar</taxon>
        <taxon>Alveolata</taxon>
        <taxon>Colpodellida</taxon>
        <taxon>Chromeraceae</taxon>
        <taxon>Chromera</taxon>
    </lineage>
</organism>